<proteinExistence type="predicted"/>
<reference evidence="1" key="1">
    <citation type="submission" date="2018-02" db="EMBL/GenBank/DDBJ databases">
        <title>Rhizophora mucronata_Transcriptome.</title>
        <authorList>
            <person name="Meera S.P."/>
            <person name="Sreeshan A."/>
            <person name="Augustine A."/>
        </authorList>
    </citation>
    <scope>NUCLEOTIDE SEQUENCE</scope>
    <source>
        <tissue evidence="1">Leaf</tissue>
    </source>
</reference>
<organism evidence="1">
    <name type="scientific">Rhizophora mucronata</name>
    <name type="common">Asiatic mangrove</name>
    <dbReference type="NCBI Taxonomy" id="61149"/>
    <lineage>
        <taxon>Eukaryota</taxon>
        <taxon>Viridiplantae</taxon>
        <taxon>Streptophyta</taxon>
        <taxon>Embryophyta</taxon>
        <taxon>Tracheophyta</taxon>
        <taxon>Spermatophyta</taxon>
        <taxon>Magnoliopsida</taxon>
        <taxon>eudicotyledons</taxon>
        <taxon>Gunneridae</taxon>
        <taxon>Pentapetalae</taxon>
        <taxon>rosids</taxon>
        <taxon>fabids</taxon>
        <taxon>Malpighiales</taxon>
        <taxon>Rhizophoraceae</taxon>
        <taxon>Rhizophora</taxon>
    </lineage>
</organism>
<dbReference type="AlphaFoldDB" id="A0A2P2PC23"/>
<name>A0A2P2PC23_RHIMU</name>
<accession>A0A2P2PC23</accession>
<dbReference type="EMBL" id="GGEC01071739">
    <property type="protein sequence ID" value="MBX52223.1"/>
    <property type="molecule type" value="Transcribed_RNA"/>
</dbReference>
<evidence type="ECO:0000313" key="1">
    <source>
        <dbReference type="EMBL" id="MBX52223.1"/>
    </source>
</evidence>
<protein>
    <submittedName>
        <fullName evidence="1">Uncharacterized protein</fullName>
    </submittedName>
</protein>
<sequence>MPPMEEMCRSIYLKETLLPTSFTGK</sequence>